<feature type="compositionally biased region" description="Low complexity" evidence="7">
    <location>
        <begin position="453"/>
        <end position="467"/>
    </location>
</feature>
<feature type="transmembrane region" description="Helical" evidence="8">
    <location>
        <begin position="332"/>
        <end position="350"/>
    </location>
</feature>
<evidence type="ECO:0000256" key="6">
    <source>
        <dbReference type="ARBA" id="ARBA00023136"/>
    </source>
</evidence>
<dbReference type="Proteomes" id="UP000887568">
    <property type="component" value="Unplaced"/>
</dbReference>
<comment type="subcellular location">
    <subcellularLocation>
        <location evidence="1">Cell membrane</location>
        <topology evidence="1">Multi-pass membrane protein</topology>
    </subcellularLocation>
</comment>
<proteinExistence type="inferred from homology"/>
<evidence type="ECO:0000259" key="11">
    <source>
        <dbReference type="PROSITE" id="PS50261"/>
    </source>
</evidence>
<dbReference type="GeneID" id="119740175"/>
<feature type="compositionally biased region" description="Low complexity" evidence="7">
    <location>
        <begin position="418"/>
        <end position="429"/>
    </location>
</feature>
<dbReference type="GO" id="GO:0017046">
    <property type="term" value="F:peptide hormone binding"/>
    <property type="evidence" value="ECO:0007669"/>
    <property type="project" value="TreeGrafter"/>
</dbReference>
<feature type="domain" description="G-protein coupled receptors family 2 profile 2" evidence="11">
    <location>
        <begin position="127"/>
        <end position="390"/>
    </location>
</feature>
<feature type="transmembrane region" description="Helical" evidence="8">
    <location>
        <begin position="164"/>
        <end position="185"/>
    </location>
</feature>
<dbReference type="InterPro" id="IPR000832">
    <property type="entry name" value="GPCR_2_secretin-like"/>
</dbReference>
<evidence type="ECO:0000313" key="13">
    <source>
        <dbReference type="Proteomes" id="UP000887568"/>
    </source>
</evidence>
<keyword evidence="4 8" id="KW-0812">Transmembrane</keyword>
<dbReference type="InterPro" id="IPR001879">
    <property type="entry name" value="GPCR_2_extracellular_dom"/>
</dbReference>
<evidence type="ECO:0000256" key="8">
    <source>
        <dbReference type="SAM" id="Phobius"/>
    </source>
</evidence>
<dbReference type="OrthoDB" id="6022368at2759"/>
<reference evidence="12" key="1">
    <citation type="submission" date="2022-11" db="UniProtKB">
        <authorList>
            <consortium name="EnsemblMetazoa"/>
        </authorList>
    </citation>
    <scope>IDENTIFICATION</scope>
</reference>
<sequence>MMTSPARGILVLVFVLHAASCQNQDTNDVMLASDFDDNNPSTDELITELENVTSGNDTESYCQSFWSEDPNIGENLTWPEAYAGSTVGVVLQDSICGAQVFRDCMEGGQWSEIHTIDPSECLADTVFKILVFIGFGVSLVACVTAFAIFTMTRSSLRGLTHYQYHIHWNLITSFILYPVVLLIVIGLKTTNVQPPLWLWNLLTVLLGYFVLANFFWMLVEGLVLFVLVATAFPGSQRGRAFVKWCLIGWGIPAVLMTAWIIAERALTPEGSDFILQINKADAANYGCLTGPVFLALVINGLVLIVVMRILWQKLRDDARNTTRYSRERSSWRAAKSTFVILILLGVYYALPILVFSFDPPFLVKYVISKIGNIVNSFQGLAVCTLYVFCNAEVREQVRRALRNCHRRFRNRTNLTFSTRLSSPSMSRSATPRHSKSHSSSEGSATKRPSTSGAEVEAAEMAVLAEEMTPQPRRQTYLVMEPLLEEPSECGRGDSGPADV</sequence>
<evidence type="ECO:0000256" key="3">
    <source>
        <dbReference type="ARBA" id="ARBA00022475"/>
    </source>
</evidence>
<dbReference type="PRINTS" id="PR00249">
    <property type="entry name" value="GPCRSECRETIN"/>
</dbReference>
<protein>
    <submittedName>
        <fullName evidence="12">Uncharacterized protein</fullName>
    </submittedName>
</protein>
<evidence type="ECO:0000256" key="7">
    <source>
        <dbReference type="SAM" id="MobiDB-lite"/>
    </source>
</evidence>
<evidence type="ECO:0000256" key="2">
    <source>
        <dbReference type="ARBA" id="ARBA00005314"/>
    </source>
</evidence>
<feature type="domain" description="G-protein coupled receptors family 2 profile 1" evidence="10">
    <location>
        <begin position="20"/>
        <end position="125"/>
    </location>
</feature>
<dbReference type="GO" id="GO:0005886">
    <property type="term" value="C:plasma membrane"/>
    <property type="evidence" value="ECO:0007669"/>
    <property type="project" value="UniProtKB-SubCell"/>
</dbReference>
<accession>A0A914B5F8</accession>
<dbReference type="GO" id="GO:0008528">
    <property type="term" value="F:G protein-coupled peptide receptor activity"/>
    <property type="evidence" value="ECO:0007669"/>
    <property type="project" value="TreeGrafter"/>
</dbReference>
<dbReference type="Pfam" id="PF00002">
    <property type="entry name" value="7tm_2"/>
    <property type="match status" value="1"/>
</dbReference>
<dbReference type="GO" id="GO:0007166">
    <property type="term" value="P:cell surface receptor signaling pathway"/>
    <property type="evidence" value="ECO:0007669"/>
    <property type="project" value="InterPro"/>
</dbReference>
<evidence type="ECO:0000256" key="1">
    <source>
        <dbReference type="ARBA" id="ARBA00004651"/>
    </source>
</evidence>
<organism evidence="12 13">
    <name type="scientific">Patiria miniata</name>
    <name type="common">Bat star</name>
    <name type="synonym">Asterina miniata</name>
    <dbReference type="NCBI Taxonomy" id="46514"/>
    <lineage>
        <taxon>Eukaryota</taxon>
        <taxon>Metazoa</taxon>
        <taxon>Echinodermata</taxon>
        <taxon>Eleutherozoa</taxon>
        <taxon>Asterozoa</taxon>
        <taxon>Asteroidea</taxon>
        <taxon>Valvatacea</taxon>
        <taxon>Valvatida</taxon>
        <taxon>Asterinidae</taxon>
        <taxon>Patiria</taxon>
    </lineage>
</organism>
<keyword evidence="9" id="KW-0732">Signal</keyword>
<dbReference type="OMA" id="CNAEVCD"/>
<feature type="chain" id="PRO_5037448239" evidence="9">
    <location>
        <begin position="22"/>
        <end position="499"/>
    </location>
</feature>
<feature type="transmembrane region" description="Helical" evidence="8">
    <location>
        <begin position="241"/>
        <end position="262"/>
    </location>
</feature>
<dbReference type="GO" id="GO:0007188">
    <property type="term" value="P:adenylate cyclase-modulating G protein-coupled receptor signaling pathway"/>
    <property type="evidence" value="ECO:0007669"/>
    <property type="project" value="TreeGrafter"/>
</dbReference>
<dbReference type="InterPro" id="IPR017981">
    <property type="entry name" value="GPCR_2-like_7TM"/>
</dbReference>
<keyword evidence="13" id="KW-1185">Reference proteome</keyword>
<evidence type="ECO:0000256" key="4">
    <source>
        <dbReference type="ARBA" id="ARBA00022692"/>
    </source>
</evidence>
<evidence type="ECO:0000256" key="5">
    <source>
        <dbReference type="ARBA" id="ARBA00022989"/>
    </source>
</evidence>
<dbReference type="EnsemblMetazoa" id="XM_038215390.1">
    <property type="protein sequence ID" value="XP_038071318.1"/>
    <property type="gene ID" value="LOC119740175"/>
</dbReference>
<feature type="transmembrane region" description="Helical" evidence="8">
    <location>
        <begin position="370"/>
        <end position="389"/>
    </location>
</feature>
<dbReference type="SUPFAM" id="SSF81321">
    <property type="entry name" value="Family A G protein-coupled receptor-like"/>
    <property type="match status" value="1"/>
</dbReference>
<feature type="compositionally biased region" description="Low complexity" evidence="7">
    <location>
        <begin position="437"/>
        <end position="446"/>
    </location>
</feature>
<evidence type="ECO:0000256" key="9">
    <source>
        <dbReference type="SAM" id="SignalP"/>
    </source>
</evidence>
<evidence type="ECO:0000313" key="12">
    <source>
        <dbReference type="EnsemblMetazoa" id="XP_038071318.1"/>
    </source>
</evidence>
<comment type="similarity">
    <text evidence="2">Belongs to the G-protein coupled receptor 2 family.</text>
</comment>
<keyword evidence="5 8" id="KW-1133">Transmembrane helix</keyword>
<dbReference type="PROSITE" id="PS50261">
    <property type="entry name" value="G_PROTEIN_RECEP_F2_4"/>
    <property type="match status" value="1"/>
</dbReference>
<feature type="signal peptide" evidence="9">
    <location>
        <begin position="1"/>
        <end position="21"/>
    </location>
</feature>
<feature type="transmembrane region" description="Helical" evidence="8">
    <location>
        <begin position="282"/>
        <end position="311"/>
    </location>
</feature>
<evidence type="ECO:0000259" key="10">
    <source>
        <dbReference type="PROSITE" id="PS50227"/>
    </source>
</evidence>
<dbReference type="PROSITE" id="PS50227">
    <property type="entry name" value="G_PROTEIN_RECEP_F2_3"/>
    <property type="match status" value="1"/>
</dbReference>
<dbReference type="PANTHER" id="PTHR45620">
    <property type="entry name" value="PDF RECEPTOR-LIKE PROTEIN-RELATED"/>
    <property type="match status" value="1"/>
</dbReference>
<keyword evidence="6 8" id="KW-0472">Membrane</keyword>
<dbReference type="InterPro" id="IPR050332">
    <property type="entry name" value="GPCR_2"/>
</dbReference>
<feature type="transmembrane region" description="Helical" evidence="8">
    <location>
        <begin position="205"/>
        <end position="229"/>
    </location>
</feature>
<dbReference type="AlphaFoldDB" id="A0A914B5F8"/>
<feature type="transmembrane region" description="Helical" evidence="8">
    <location>
        <begin position="129"/>
        <end position="152"/>
    </location>
</feature>
<dbReference type="RefSeq" id="XP_038071318.1">
    <property type="nucleotide sequence ID" value="XM_038215390.1"/>
</dbReference>
<keyword evidence="3" id="KW-1003">Cell membrane</keyword>
<dbReference type="Gene3D" id="1.20.1070.10">
    <property type="entry name" value="Rhodopsin 7-helix transmembrane proteins"/>
    <property type="match status" value="1"/>
</dbReference>
<feature type="region of interest" description="Disordered" evidence="7">
    <location>
        <begin position="418"/>
        <end position="499"/>
    </location>
</feature>
<dbReference type="PANTHER" id="PTHR45620:SF15">
    <property type="entry name" value="DIURETIC HORMONE 44 RECEPTOR 1-RELATED"/>
    <property type="match status" value="1"/>
</dbReference>
<name>A0A914B5F8_PATMI</name>